<evidence type="ECO:0000313" key="3">
    <source>
        <dbReference type="EMBL" id="GAB10604.1"/>
    </source>
</evidence>
<evidence type="ECO:0000256" key="2">
    <source>
        <dbReference type="SAM" id="SignalP"/>
    </source>
</evidence>
<comment type="caution">
    <text evidence="3">The sequence shown here is derived from an EMBL/GenBank/DDBJ whole genome shotgun (WGS) entry which is preliminary data.</text>
</comment>
<organism evidence="3 4">
    <name type="scientific">Gordonia araii NBRC 100433</name>
    <dbReference type="NCBI Taxonomy" id="1073574"/>
    <lineage>
        <taxon>Bacteria</taxon>
        <taxon>Bacillati</taxon>
        <taxon>Actinomycetota</taxon>
        <taxon>Actinomycetes</taxon>
        <taxon>Mycobacteriales</taxon>
        <taxon>Gordoniaceae</taxon>
        <taxon>Gordonia</taxon>
    </lineage>
</organism>
<sequence length="289" mass="29508">MLGKFSRPVITAAIGLASAAAVAVGGSTVHAAPQLPAPPAMPELPRANPGGTNTLPLQVPFDNELATALRFLKQAGGDKIVVELLQAIIGAAGQISPVSATTADQPVPGIKAVDPAGDPLILLRQAGVQPLTPSVAPMCTTPTPQNPLGLVHAASGAIPGPWPLKTGDPLEPLRQLPFPLPGITIPDPNIVKDKQTAFAFVPADARVGQKSGTMRVAWFNLGTMRGGVNELTPITETNPLLKVLPALSGVRLVPVDTGKGTILAAVYGTSGANGNRECFFLPSVGVVNS</sequence>
<feature type="chain" id="PRO_5003495153" description="Secreted protein" evidence="2">
    <location>
        <begin position="32"/>
        <end position="289"/>
    </location>
</feature>
<dbReference type="OrthoDB" id="4381673at2"/>
<dbReference type="STRING" id="1073574.GOARA_061_00430"/>
<dbReference type="EMBL" id="BAEE01000061">
    <property type="protein sequence ID" value="GAB10604.1"/>
    <property type="molecule type" value="Genomic_DNA"/>
</dbReference>
<gene>
    <name evidence="3" type="ORF">GOARA_061_00430</name>
</gene>
<dbReference type="Proteomes" id="UP000035088">
    <property type="component" value="Unassembled WGS sequence"/>
</dbReference>
<reference evidence="3 4" key="1">
    <citation type="submission" date="2011-11" db="EMBL/GenBank/DDBJ databases">
        <title>Whole genome shotgun sequence of Gordonia araii NBRC 100433.</title>
        <authorList>
            <person name="Yoshida Y."/>
            <person name="Hosoyama A."/>
            <person name="Tsuchikane K."/>
            <person name="Katsumata H."/>
            <person name="Yamazaki S."/>
            <person name="Fujita N."/>
        </authorList>
    </citation>
    <scope>NUCLEOTIDE SEQUENCE [LARGE SCALE GENOMIC DNA]</scope>
    <source>
        <strain evidence="3 4">NBRC 100433</strain>
    </source>
</reference>
<proteinExistence type="predicted"/>
<keyword evidence="2" id="KW-0732">Signal</keyword>
<feature type="signal peptide" evidence="2">
    <location>
        <begin position="1"/>
        <end position="31"/>
    </location>
</feature>
<keyword evidence="4" id="KW-1185">Reference proteome</keyword>
<evidence type="ECO:0000313" key="4">
    <source>
        <dbReference type="Proteomes" id="UP000035088"/>
    </source>
</evidence>
<dbReference type="RefSeq" id="WP_007322679.1">
    <property type="nucleotide sequence ID" value="NZ_BAEE01000061.1"/>
</dbReference>
<feature type="region of interest" description="Disordered" evidence="1">
    <location>
        <begin position="34"/>
        <end position="54"/>
    </location>
</feature>
<name>G7H429_9ACTN</name>
<dbReference type="AlphaFoldDB" id="G7H429"/>
<accession>G7H429</accession>
<evidence type="ECO:0008006" key="5">
    <source>
        <dbReference type="Google" id="ProtNLM"/>
    </source>
</evidence>
<protein>
    <recommendedName>
        <fullName evidence="5">Secreted protein</fullName>
    </recommendedName>
</protein>
<evidence type="ECO:0000256" key="1">
    <source>
        <dbReference type="SAM" id="MobiDB-lite"/>
    </source>
</evidence>